<dbReference type="PANTHER" id="PTHR21373">
    <property type="entry name" value="GLUCOSE REPRESSIBLE PROTEIN MAK10"/>
    <property type="match status" value="1"/>
</dbReference>
<dbReference type="WBParaSite" id="TCLT_0000518101-mRNA-1">
    <property type="protein sequence ID" value="TCLT_0000518101-mRNA-1"/>
    <property type="gene ID" value="TCLT_0000518101"/>
</dbReference>
<dbReference type="STRING" id="103827.A0A0N5CXP5"/>
<feature type="domain" description="NAA35-like TPR repeats" evidence="7">
    <location>
        <begin position="370"/>
        <end position="748"/>
    </location>
</feature>
<evidence type="ECO:0000313" key="8">
    <source>
        <dbReference type="EMBL" id="VDN02379.1"/>
    </source>
</evidence>
<dbReference type="PANTHER" id="PTHR21373:SF0">
    <property type="entry name" value="N-ALPHA-ACETYLTRANSFERASE 35, NATC AUXILIARY SUBUNIT"/>
    <property type="match status" value="1"/>
</dbReference>
<dbReference type="InterPro" id="IPR007244">
    <property type="entry name" value="Naa35_N"/>
</dbReference>
<protein>
    <recommendedName>
        <fullName evidence="4">Protein MAK10 homolog</fullName>
    </recommendedName>
</protein>
<evidence type="ECO:0000259" key="6">
    <source>
        <dbReference type="Pfam" id="PF04112"/>
    </source>
</evidence>
<dbReference type="InterPro" id="IPR057983">
    <property type="entry name" value="NAA35-like_N"/>
</dbReference>
<sequence>MNGRYTYVCILNSVNEGGEVSSEELVGIYSSNMTLVSKGNDEGDSHPSQKVVTTSVDITDEFFKACKKLSIGELVMAEDFKLSEAMSAIELMDPKMDVGMRPFDPSITFENLLASNRLNVTNMDEQELIATMDALLASLISWLEGNSIAQTLLTCVFLNHMDQVKDIVLSAFSYSILHLAAVFRHIIQMASVYEEEDFNGYAMQLQLLTLPKLMSSLKAAEFDLQKRIKQKPENQELLDAILYRLQFVRLTLHSLSTLVQFPAVQYHASDSSRPTSHNCFRPNLEECAVHMNLVCLLLDKLESTVSLGLQPLGKDDDDYAWLPAFEPDINRRQLPPTFPRKTKMRSRVKSVELFKKLCSKILSIATVLPIKVSNVEDIIDYLRLFSLEDSCVLSRSLLQMVLFPNDDNLFGYVQFSAIIIDSIRMFSSPSFLDPSSQMFNVEHCRECWEEFVTDSVKAFLEVIQMFGLNLSRQREKILFCIEDFSTLQAEAERTENALELCGFRQDSSENLSLSSFVTLHLLSLIKYHFYLSFYLNLFVSFEYPYVYWCLSEVIFKWLVNMLDRSINLVAAGEKRISKLRKKAERKKVSKCKKEIEMKRKASESQRCRLFYRAQAKVAEAFFMVAVALITMNKIRVPLTNMERFRFEHRMLPFATLNSVTFGIALFVEYAQYIHSSRIETLRSLGGAKCFALAADAFDWARGELESLNGNDQIAKEAAGIARICRNNAVVSRIISSGSKNESQVNFVVSSDMLCMYPLLKIV</sequence>
<feature type="transmembrane region" description="Helical" evidence="5">
    <location>
        <begin position="650"/>
        <end position="672"/>
    </location>
</feature>
<dbReference type="EMBL" id="UYYF01004324">
    <property type="protein sequence ID" value="VDN02379.1"/>
    <property type="molecule type" value="Genomic_DNA"/>
</dbReference>
<comment type="subcellular location">
    <subcellularLocation>
        <location evidence="1">Cytoplasm</location>
    </subcellularLocation>
</comment>
<evidence type="ECO:0000256" key="3">
    <source>
        <dbReference type="ARBA" id="ARBA00022490"/>
    </source>
</evidence>
<feature type="transmembrane region" description="Helical" evidence="5">
    <location>
        <begin position="609"/>
        <end position="629"/>
    </location>
</feature>
<dbReference type="OMA" id="QMEWIVQ"/>
<evidence type="ECO:0000256" key="5">
    <source>
        <dbReference type="SAM" id="Phobius"/>
    </source>
</evidence>
<comment type="similarity">
    <text evidence="2">Belongs to the MAK10 family.</text>
</comment>
<dbReference type="GO" id="GO:0031417">
    <property type="term" value="C:NatC complex"/>
    <property type="evidence" value="ECO:0007669"/>
    <property type="project" value="InterPro"/>
</dbReference>
<keyword evidence="9" id="KW-1185">Reference proteome</keyword>
<dbReference type="AlphaFoldDB" id="A0A0N5CXP5"/>
<organism evidence="10">
    <name type="scientific">Thelazia callipaeda</name>
    <name type="common">Oriental eyeworm</name>
    <name type="synonym">Parasitic nematode</name>
    <dbReference type="NCBI Taxonomy" id="103827"/>
    <lineage>
        <taxon>Eukaryota</taxon>
        <taxon>Metazoa</taxon>
        <taxon>Ecdysozoa</taxon>
        <taxon>Nematoda</taxon>
        <taxon>Chromadorea</taxon>
        <taxon>Rhabditida</taxon>
        <taxon>Spirurina</taxon>
        <taxon>Spiruromorpha</taxon>
        <taxon>Thelazioidea</taxon>
        <taxon>Thelaziidae</taxon>
        <taxon>Thelazia</taxon>
    </lineage>
</organism>
<reference evidence="8 9" key="2">
    <citation type="submission" date="2018-11" db="EMBL/GenBank/DDBJ databases">
        <authorList>
            <consortium name="Pathogen Informatics"/>
        </authorList>
    </citation>
    <scope>NUCLEOTIDE SEQUENCE [LARGE SCALE GENOMIC DNA]</scope>
</reference>
<keyword evidence="5" id="KW-0472">Membrane</keyword>
<keyword evidence="5" id="KW-0812">Transmembrane</keyword>
<evidence type="ECO:0000256" key="4">
    <source>
        <dbReference type="ARBA" id="ARBA00030494"/>
    </source>
</evidence>
<evidence type="ECO:0000313" key="9">
    <source>
        <dbReference type="Proteomes" id="UP000276776"/>
    </source>
</evidence>
<reference evidence="10" key="1">
    <citation type="submission" date="2017-02" db="UniProtKB">
        <authorList>
            <consortium name="WormBaseParasite"/>
        </authorList>
    </citation>
    <scope>IDENTIFICATION</scope>
</reference>
<evidence type="ECO:0000259" key="7">
    <source>
        <dbReference type="Pfam" id="PF25789"/>
    </source>
</evidence>
<dbReference type="Pfam" id="PF25789">
    <property type="entry name" value="TPR_NAA35"/>
    <property type="match status" value="1"/>
</dbReference>
<proteinExistence type="inferred from homology"/>
<dbReference type="OrthoDB" id="269405at2759"/>
<dbReference type="Proteomes" id="UP000276776">
    <property type="component" value="Unassembled WGS sequence"/>
</dbReference>
<evidence type="ECO:0000313" key="10">
    <source>
        <dbReference type="WBParaSite" id="TCLT_0000518101-mRNA-1"/>
    </source>
</evidence>
<gene>
    <name evidence="8" type="ORF">TCLT_LOCUS5170</name>
</gene>
<evidence type="ECO:0000256" key="1">
    <source>
        <dbReference type="ARBA" id="ARBA00004496"/>
    </source>
</evidence>
<keyword evidence="3" id="KW-0963">Cytoplasm</keyword>
<dbReference type="InterPro" id="IPR057982">
    <property type="entry name" value="TPR_NAA35"/>
</dbReference>
<keyword evidence="5" id="KW-1133">Transmembrane helix</keyword>
<accession>A0A0N5CXP5</accession>
<name>A0A0N5CXP5_THECL</name>
<dbReference type="Pfam" id="PF04112">
    <property type="entry name" value="Mak10"/>
    <property type="match status" value="1"/>
</dbReference>
<feature type="domain" description="NAA35-like N-terminal" evidence="6">
    <location>
        <begin position="72"/>
        <end position="163"/>
    </location>
</feature>
<evidence type="ECO:0000256" key="2">
    <source>
        <dbReference type="ARBA" id="ARBA00006289"/>
    </source>
</evidence>